<evidence type="ECO:0000259" key="1">
    <source>
        <dbReference type="Pfam" id="PF00931"/>
    </source>
</evidence>
<dbReference type="PANTHER" id="PTHR46082:SF6">
    <property type="entry name" value="AAA+ ATPASE DOMAIN-CONTAINING PROTEIN-RELATED"/>
    <property type="match status" value="1"/>
</dbReference>
<sequence>MGAEDTSRNRRALTHRAGYALRHPRRVPAHARRALRDGWLRLRHPGHIAYYRAVMASDAARSTEAAVGHSPSREQWARIGRLQFDYLLRHGLRPHHRLLEIGCGNLRAGRHFIGHLEPGHYYGIDISPHILLAAQETLVRDGLQTKMPYLALADDLTLGFLPDGHFDVVHAHSVFSHSPRHVIEECFAHVGRVLAPGGFFDFTFDRTEGEEHQVLHEDFYYRTETLVELAAGHGLTARFMVNVPLRNTSFVGRQALLGAVEAQLEAQDTAAVLPHALHGLGGVGKSQLALEYIYTHQRRYKVICWIPAERESLILAALAGLATRLGVAQPGQEGTANTSVQAVLDALRAGEPYDDWLLVFDNAEDIDVVRQYFPTSGPGKVIVTSRNRSWERVATPLPVSVFEREESVELLQKRSADLSAEDADRLAEALGDLPLAVEQAGAWRAVTGMLVDDYLALLAERSPEILDLDPAPDYPVSVAAAWDISLERIKENNPGARQLLDICASMAPEPIPRSMLRGGRGISITPEVDPLLRESIKLNRAVRDLNQFSLVKTDPRTDTLQMHRLLQTVLLAKLDPDERKRMRDAAHQLLSGAKPGHYASSREWPAYQALLPHILTSRAVTSSDTYVRELVSDTVLFLYYWGNHEGAADLARQAWSSWLAESGEEDIHVIRITKTFAFVLRQIGQIGEAIPLTEKALEVSRRINADPEDLIDSLCEMSDARRYQGRFAEARDLGREATELARGMFGGEDPITLRATHSWGVDLRLCGQFAEALPMDRENARQREHMFGPNNSLTLNTLNGLSIDMRESGDYPGAREYQRDVYSRARDAMGEQHPLTLRVARNLAVCLRRDGALDEALKLSEETLARFVARYGPVHPDSLSTAINLAVDRRLAGGSQNLDKSRELGEETARRYASLFGEDHAYTLLTKANLAATLRMLGALDHAAEVEDDASRRLVATLGPEHVTTLTVDIGRANTAYARLDFDRAYEVDEATLTALTVTAGAEHPLTLSCTANLALDLRGLGRGAEADQMRRKAVEGFARVVRADHPWLEAARLGRRIECDIAPLPL</sequence>
<dbReference type="Pfam" id="PF00931">
    <property type="entry name" value="NB-ARC"/>
    <property type="match status" value="1"/>
</dbReference>
<dbReference type="EMBL" id="CP023407">
    <property type="protein sequence ID" value="AYL38402.1"/>
    <property type="molecule type" value="Genomic_DNA"/>
</dbReference>
<reference evidence="4 5" key="1">
    <citation type="submission" date="2017-09" db="EMBL/GenBank/DDBJ databases">
        <authorList>
            <person name="Zhang H."/>
            <person name="Hu S."/>
            <person name="Xu J."/>
            <person name="He Z."/>
        </authorList>
    </citation>
    <scope>NUCLEOTIDE SEQUENCE [LARGE SCALE GENOMIC DNA]</scope>
    <source>
        <strain evidence="4 5">TXX3120</strain>
    </source>
</reference>
<dbReference type="InterPro" id="IPR013217">
    <property type="entry name" value="Methyltransf_12"/>
</dbReference>
<feature type="domain" description="Methyltransferase type 12" evidence="2">
    <location>
        <begin position="99"/>
        <end position="200"/>
    </location>
</feature>
<feature type="domain" description="DUF7779" evidence="3">
    <location>
        <begin position="490"/>
        <end position="578"/>
    </location>
</feature>
<dbReference type="Pfam" id="PF13374">
    <property type="entry name" value="TPR_10"/>
    <property type="match status" value="2"/>
</dbReference>
<dbReference type="RefSeq" id="WP_121547639.1">
    <property type="nucleotide sequence ID" value="NZ_CP023407.1"/>
</dbReference>
<dbReference type="InterPro" id="IPR027417">
    <property type="entry name" value="P-loop_NTPase"/>
</dbReference>
<accession>A0A494USL2</accession>
<proteinExistence type="predicted"/>
<evidence type="ECO:0000313" key="5">
    <source>
        <dbReference type="Proteomes" id="UP000282170"/>
    </source>
</evidence>
<dbReference type="Pfam" id="PF13424">
    <property type="entry name" value="TPR_12"/>
    <property type="match status" value="3"/>
</dbReference>
<dbReference type="AlphaFoldDB" id="A0A494USL2"/>
<evidence type="ECO:0000259" key="2">
    <source>
        <dbReference type="Pfam" id="PF08242"/>
    </source>
</evidence>
<dbReference type="GO" id="GO:0043531">
    <property type="term" value="F:ADP binding"/>
    <property type="evidence" value="ECO:0007669"/>
    <property type="project" value="InterPro"/>
</dbReference>
<dbReference type="InterPro" id="IPR011990">
    <property type="entry name" value="TPR-like_helical_dom_sf"/>
</dbReference>
<dbReference type="KEGG" id="sfug:CNQ36_25140"/>
<dbReference type="CDD" id="cd02440">
    <property type="entry name" value="AdoMet_MTases"/>
    <property type="match status" value="1"/>
</dbReference>
<keyword evidence="5" id="KW-1185">Reference proteome</keyword>
<dbReference type="InterPro" id="IPR056681">
    <property type="entry name" value="DUF7779"/>
</dbReference>
<dbReference type="SUPFAM" id="SSF52540">
    <property type="entry name" value="P-loop containing nucleoside triphosphate hydrolases"/>
    <property type="match status" value="1"/>
</dbReference>
<feature type="domain" description="NB-ARC" evidence="1">
    <location>
        <begin position="257"/>
        <end position="415"/>
    </location>
</feature>
<dbReference type="Gene3D" id="1.25.40.10">
    <property type="entry name" value="Tetratricopeptide repeat domain"/>
    <property type="match status" value="3"/>
</dbReference>
<dbReference type="InterPro" id="IPR029063">
    <property type="entry name" value="SAM-dependent_MTases_sf"/>
</dbReference>
<dbReference type="SUPFAM" id="SSF48452">
    <property type="entry name" value="TPR-like"/>
    <property type="match status" value="2"/>
</dbReference>
<dbReference type="Gene3D" id="3.40.50.300">
    <property type="entry name" value="P-loop containing nucleotide triphosphate hydrolases"/>
    <property type="match status" value="1"/>
</dbReference>
<organism evidence="4 5">
    <name type="scientific">Streptomyces fungicidicus</name>
    <dbReference type="NCBI Taxonomy" id="68203"/>
    <lineage>
        <taxon>Bacteria</taxon>
        <taxon>Bacillati</taxon>
        <taxon>Actinomycetota</taxon>
        <taxon>Actinomycetes</taxon>
        <taxon>Kitasatosporales</taxon>
        <taxon>Streptomycetaceae</taxon>
        <taxon>Streptomyces</taxon>
    </lineage>
</organism>
<dbReference type="PANTHER" id="PTHR46082">
    <property type="entry name" value="ATP/GTP-BINDING PROTEIN-RELATED"/>
    <property type="match status" value="1"/>
</dbReference>
<dbReference type="Proteomes" id="UP000282170">
    <property type="component" value="Chromosome"/>
</dbReference>
<dbReference type="GeneID" id="93886142"/>
<dbReference type="InterPro" id="IPR053137">
    <property type="entry name" value="NLR-like"/>
</dbReference>
<dbReference type="Gene3D" id="3.40.50.150">
    <property type="entry name" value="Vaccinia Virus protein VP39"/>
    <property type="match status" value="1"/>
</dbReference>
<name>A0A494USL2_9ACTN</name>
<dbReference type="InterPro" id="IPR002182">
    <property type="entry name" value="NB-ARC"/>
</dbReference>
<dbReference type="SUPFAM" id="SSF53335">
    <property type="entry name" value="S-adenosyl-L-methionine-dependent methyltransferases"/>
    <property type="match status" value="1"/>
</dbReference>
<protein>
    <submittedName>
        <fullName evidence="4">NB-ARC domain-containing protein</fullName>
    </submittedName>
</protein>
<dbReference type="Pfam" id="PF25000">
    <property type="entry name" value="DUF7779"/>
    <property type="match status" value="1"/>
</dbReference>
<dbReference type="Pfam" id="PF08242">
    <property type="entry name" value="Methyltransf_12"/>
    <property type="match status" value="1"/>
</dbReference>
<dbReference type="NCBIfam" id="NF040586">
    <property type="entry name" value="FxSxx_TPR"/>
    <property type="match status" value="1"/>
</dbReference>
<evidence type="ECO:0000313" key="4">
    <source>
        <dbReference type="EMBL" id="AYL38402.1"/>
    </source>
</evidence>
<evidence type="ECO:0000259" key="3">
    <source>
        <dbReference type="Pfam" id="PF25000"/>
    </source>
</evidence>
<gene>
    <name evidence="4" type="ORF">CNQ36_25140</name>
</gene>